<accession>A0A915JQ56</accession>
<protein>
    <submittedName>
        <fullName evidence="4">Uncharacterized protein</fullName>
    </submittedName>
</protein>
<dbReference type="Proteomes" id="UP000887565">
    <property type="component" value="Unplaced"/>
</dbReference>
<evidence type="ECO:0000256" key="2">
    <source>
        <dbReference type="SAM" id="MobiDB-lite"/>
    </source>
</evidence>
<dbReference type="WBParaSite" id="nRc.2.0.1.t28041-RA">
    <property type="protein sequence ID" value="nRc.2.0.1.t28041-RA"/>
    <property type="gene ID" value="nRc.2.0.1.g28041"/>
</dbReference>
<feature type="coiled-coil region" evidence="1">
    <location>
        <begin position="143"/>
        <end position="191"/>
    </location>
</feature>
<keyword evidence="1" id="KW-0175">Coiled coil</keyword>
<evidence type="ECO:0000256" key="1">
    <source>
        <dbReference type="SAM" id="Coils"/>
    </source>
</evidence>
<proteinExistence type="predicted"/>
<name>A0A915JQ56_ROMCU</name>
<dbReference type="AlphaFoldDB" id="A0A915JQ56"/>
<sequence length="269" mass="31225">MSDKFSTTGAASSLEFLNIMLKDCQPTNVSDNLESKITDLEAVIINQNTKIKELNFQKQQLTSWIAEMGKNYAFLQKDNQMWKQQCKSLVDARVKFENEEVNVLRSAYADKLKESSELYLELTTCQNQLETTKQAVQITNDYKNVLLNEKQNLEQRSREATENFEKALRVAQNLNNKCKAFEDSAKKLEELIRFKMKEKKEPLPSSLNSRAQFWMDSFSKMAEEKEELLHELNSIKCKNEKELLSSKKNVSSTTQTNQQRPSKNLRRIS</sequence>
<keyword evidence="3" id="KW-1185">Reference proteome</keyword>
<evidence type="ECO:0000313" key="3">
    <source>
        <dbReference type="Proteomes" id="UP000887565"/>
    </source>
</evidence>
<feature type="region of interest" description="Disordered" evidence="2">
    <location>
        <begin position="245"/>
        <end position="269"/>
    </location>
</feature>
<reference evidence="4" key="1">
    <citation type="submission" date="2022-11" db="UniProtKB">
        <authorList>
            <consortium name="WormBaseParasite"/>
        </authorList>
    </citation>
    <scope>IDENTIFICATION</scope>
</reference>
<organism evidence="3 4">
    <name type="scientific">Romanomermis culicivorax</name>
    <name type="common">Nematode worm</name>
    <dbReference type="NCBI Taxonomy" id="13658"/>
    <lineage>
        <taxon>Eukaryota</taxon>
        <taxon>Metazoa</taxon>
        <taxon>Ecdysozoa</taxon>
        <taxon>Nematoda</taxon>
        <taxon>Enoplea</taxon>
        <taxon>Dorylaimia</taxon>
        <taxon>Mermithida</taxon>
        <taxon>Mermithoidea</taxon>
        <taxon>Mermithidae</taxon>
        <taxon>Romanomermis</taxon>
    </lineage>
</organism>
<feature type="compositionally biased region" description="Polar residues" evidence="2">
    <location>
        <begin position="246"/>
        <end position="262"/>
    </location>
</feature>
<evidence type="ECO:0000313" key="4">
    <source>
        <dbReference type="WBParaSite" id="nRc.2.0.1.t28041-RA"/>
    </source>
</evidence>